<dbReference type="RefSeq" id="WP_229932512.1">
    <property type="nucleotide sequence ID" value="NZ_CAJHOF010000005.1"/>
</dbReference>
<reference evidence="1 2" key="1">
    <citation type="submission" date="2020-11" db="EMBL/GenBank/DDBJ databases">
        <authorList>
            <person name="Peeters C."/>
        </authorList>
    </citation>
    <scope>NUCLEOTIDE SEQUENCE [LARGE SCALE GENOMIC DNA]</scope>
    <source>
        <strain evidence="1 2">LMG 7974</strain>
    </source>
</reference>
<evidence type="ECO:0008006" key="3">
    <source>
        <dbReference type="Google" id="ProtNLM"/>
    </source>
</evidence>
<proteinExistence type="predicted"/>
<evidence type="ECO:0000313" key="2">
    <source>
        <dbReference type="Proteomes" id="UP000789803"/>
    </source>
</evidence>
<evidence type="ECO:0000313" key="1">
    <source>
        <dbReference type="EMBL" id="CAD7287811.1"/>
    </source>
</evidence>
<comment type="caution">
    <text evidence="1">The sequence shown here is derived from an EMBL/GenBank/DDBJ whole genome shotgun (WGS) entry which is preliminary data.</text>
</comment>
<dbReference type="Proteomes" id="UP000789803">
    <property type="component" value="Unassembled WGS sequence"/>
</dbReference>
<keyword evidence="2" id="KW-1185">Reference proteome</keyword>
<dbReference type="EMBL" id="CAJHOF010000005">
    <property type="protein sequence ID" value="CAD7287811.1"/>
    <property type="molecule type" value="Genomic_DNA"/>
</dbReference>
<sequence length="140" mass="15902">MPKYTLTVNIEERGTMHTDRDKNTTNPSMAGHMWLGASDEVNKPLEFGFASRNSMPFDIGVLKDDDNSSYAGEPRYSKTTEITKEQFDRFRDIHENRALSNFDFNNYNAITNNCVAHTWSVLNEIGIETGGFLGELMPNK</sequence>
<gene>
    <name evidence="1" type="ORF">LMG7974_00699</name>
</gene>
<organism evidence="1 2">
    <name type="scientific">Campylobacter majalis</name>
    <dbReference type="NCBI Taxonomy" id="2790656"/>
    <lineage>
        <taxon>Bacteria</taxon>
        <taxon>Pseudomonadati</taxon>
        <taxon>Campylobacterota</taxon>
        <taxon>Epsilonproteobacteria</taxon>
        <taxon>Campylobacterales</taxon>
        <taxon>Campylobacteraceae</taxon>
        <taxon>Campylobacter</taxon>
    </lineage>
</organism>
<protein>
    <recommendedName>
        <fullName evidence="3">DUF4105 domain-containing protein</fullName>
    </recommendedName>
</protein>
<accession>A0ABN7K5L8</accession>
<name>A0ABN7K5L8_9BACT</name>